<dbReference type="HOGENOM" id="CLU_1584289_0_0_6"/>
<reference evidence="1 2" key="1">
    <citation type="submission" date="2015-02" db="EMBL/GenBank/DDBJ databases">
        <title>Complete genome sequence of Kangiella geojedonensis strain YCS-5T.</title>
        <authorList>
            <person name="Kim K.M."/>
        </authorList>
    </citation>
    <scope>NUCLEOTIDE SEQUENCE [LARGE SCALE GENOMIC DNA]</scope>
    <source>
        <strain evidence="1 2">YCS-5</strain>
    </source>
</reference>
<dbReference type="Proteomes" id="UP000034071">
    <property type="component" value="Chromosome"/>
</dbReference>
<dbReference type="STRING" id="914150.TQ33_0251"/>
<dbReference type="OrthoDB" id="5795846at2"/>
<dbReference type="EMBL" id="CP010975">
    <property type="protein sequence ID" value="AKE51240.1"/>
    <property type="molecule type" value="Genomic_DNA"/>
</dbReference>
<dbReference type="Pfam" id="PF09523">
    <property type="entry name" value="DUF2390"/>
    <property type="match status" value="1"/>
</dbReference>
<dbReference type="AlphaFoldDB" id="A0A0F6TP62"/>
<protein>
    <recommendedName>
        <fullName evidence="3">TIGR02444 family protein</fullName>
    </recommendedName>
</protein>
<organism evidence="1 2">
    <name type="scientific">Kangiella geojedonensis</name>
    <dbReference type="NCBI Taxonomy" id="914150"/>
    <lineage>
        <taxon>Bacteria</taxon>
        <taxon>Pseudomonadati</taxon>
        <taxon>Pseudomonadota</taxon>
        <taxon>Gammaproteobacteria</taxon>
        <taxon>Kangiellales</taxon>
        <taxon>Kangiellaceae</taxon>
        <taxon>Kangiella</taxon>
    </lineage>
</organism>
<keyword evidence="2" id="KW-1185">Reference proteome</keyword>
<sequence>MNNATNLDLVLEQKDISAADWADEFWDWTCAVYADGDVQTLCLAMQNRFNCNVNFLLLAIWLGQRHYLISKTGWSMLIKRTERLREGVRKIRQSRRKIKLADRQKYEELLDLELKGENLVQAKAMDTLLGFNNSILEESTVEPNLINYVRATSSGDEAEKDAKALGALVQKLSD</sequence>
<dbReference type="NCBIfam" id="TIGR02444">
    <property type="entry name" value="TIGR02444 family protein"/>
    <property type="match status" value="1"/>
</dbReference>
<dbReference type="InterPro" id="IPR012659">
    <property type="entry name" value="CHP02444"/>
</dbReference>
<evidence type="ECO:0000313" key="2">
    <source>
        <dbReference type="Proteomes" id="UP000034071"/>
    </source>
</evidence>
<proteinExistence type="predicted"/>
<evidence type="ECO:0000313" key="1">
    <source>
        <dbReference type="EMBL" id="AKE51240.1"/>
    </source>
</evidence>
<evidence type="ECO:0008006" key="3">
    <source>
        <dbReference type="Google" id="ProtNLM"/>
    </source>
</evidence>
<dbReference type="RefSeq" id="WP_046560450.1">
    <property type="nucleotide sequence ID" value="NZ_CP010975.1"/>
</dbReference>
<accession>A0A0F6TP62</accession>
<name>A0A0F6TP62_9GAMM</name>
<dbReference type="KEGG" id="kge:TQ33_0251"/>
<gene>
    <name evidence="1" type="ORF">TQ33_0251</name>
</gene>